<dbReference type="FunFam" id="3.40.960.10:FF:000002">
    <property type="entry name" value="DNA helicase related protein"/>
    <property type="match status" value="1"/>
</dbReference>
<dbReference type="Pfam" id="PF18741">
    <property type="entry name" value="MTES_1575"/>
    <property type="match status" value="1"/>
</dbReference>
<evidence type="ECO:0000259" key="4">
    <source>
        <dbReference type="Pfam" id="PF18741"/>
    </source>
</evidence>
<dbReference type="Pfam" id="PF13195">
    <property type="entry name" value="DUF4011"/>
    <property type="match status" value="1"/>
</dbReference>
<evidence type="ECO:0000313" key="5">
    <source>
        <dbReference type="EMBL" id="RCW72446.1"/>
    </source>
</evidence>
<evidence type="ECO:0000313" key="6">
    <source>
        <dbReference type="Proteomes" id="UP000252884"/>
    </source>
</evidence>
<dbReference type="PANTHER" id="PTHR10887">
    <property type="entry name" value="DNA2/NAM7 HELICASE FAMILY"/>
    <property type="match status" value="1"/>
</dbReference>
<dbReference type="Pfam" id="PF11784">
    <property type="entry name" value="DUF3320"/>
    <property type="match status" value="1"/>
</dbReference>
<feature type="domain" description="DNA2/NAM7 helicase helicase" evidence="2">
    <location>
        <begin position="421"/>
        <end position="484"/>
    </location>
</feature>
<accession>A0A368XZ70</accession>
<dbReference type="PANTHER" id="PTHR10887:SF495">
    <property type="entry name" value="HELICASE SENATAXIN ISOFORM X1-RELATED"/>
    <property type="match status" value="1"/>
</dbReference>
<dbReference type="InterPro" id="IPR049468">
    <property type="entry name" value="Restrct_endonuc-II-like_dom"/>
</dbReference>
<dbReference type="GO" id="GO:0004386">
    <property type="term" value="F:helicase activity"/>
    <property type="evidence" value="ECO:0007669"/>
    <property type="project" value="InterPro"/>
</dbReference>
<keyword evidence="6" id="KW-1185">Reference proteome</keyword>
<dbReference type="SUPFAM" id="SSF52540">
    <property type="entry name" value="P-loop containing nucleoside triphosphate hydrolases"/>
    <property type="match status" value="2"/>
</dbReference>
<feature type="domain" description="DUF3320" evidence="1">
    <location>
        <begin position="1801"/>
        <end position="1849"/>
    </location>
</feature>
<feature type="domain" description="DNA2/NAM7 helicase helicase" evidence="2">
    <location>
        <begin position="1282"/>
        <end position="1323"/>
    </location>
</feature>
<dbReference type="SUPFAM" id="SSF52980">
    <property type="entry name" value="Restriction endonuclease-like"/>
    <property type="match status" value="1"/>
</dbReference>
<protein>
    <submittedName>
        <fullName evidence="5">AAA domain-containing protein</fullName>
    </submittedName>
</protein>
<organism evidence="5 6">
    <name type="scientific">Pseudorhodoferax soli</name>
    <dbReference type="NCBI Taxonomy" id="545864"/>
    <lineage>
        <taxon>Bacteria</taxon>
        <taxon>Pseudomonadati</taxon>
        <taxon>Pseudomonadota</taxon>
        <taxon>Betaproteobacteria</taxon>
        <taxon>Burkholderiales</taxon>
        <taxon>Comamonadaceae</taxon>
    </lineage>
</organism>
<dbReference type="Pfam" id="PF13086">
    <property type="entry name" value="AAA_11"/>
    <property type="match status" value="2"/>
</dbReference>
<comment type="caution">
    <text evidence="5">The sequence shown here is derived from an EMBL/GenBank/DDBJ whole genome shotgun (WGS) entry which is preliminary data.</text>
</comment>
<dbReference type="Pfam" id="PF13087">
    <property type="entry name" value="AAA_12"/>
    <property type="match status" value="1"/>
</dbReference>
<evidence type="ECO:0000259" key="1">
    <source>
        <dbReference type="Pfam" id="PF11784"/>
    </source>
</evidence>
<dbReference type="InterPro" id="IPR041677">
    <property type="entry name" value="DNA2/NAM7_AAA_11"/>
</dbReference>
<proteinExistence type="predicted"/>
<dbReference type="InterPro" id="IPR047187">
    <property type="entry name" value="SF1_C_Upf1"/>
</dbReference>
<feature type="domain" description="DNA2/NAM7 helicase-like C-terminal" evidence="3">
    <location>
        <begin position="1356"/>
        <end position="1541"/>
    </location>
</feature>
<dbReference type="InterPro" id="IPR011335">
    <property type="entry name" value="Restrct_endonuc-II-like"/>
</dbReference>
<name>A0A368XZ70_9BURK</name>
<feature type="domain" description="Restriction endonuclease type II-like" evidence="4">
    <location>
        <begin position="1590"/>
        <end position="1686"/>
    </location>
</feature>
<dbReference type="CDD" id="cd18808">
    <property type="entry name" value="SF1_C_Upf1"/>
    <property type="match status" value="1"/>
</dbReference>
<dbReference type="Gene3D" id="3.40.960.10">
    <property type="entry name" value="VSR Endonuclease"/>
    <property type="match status" value="1"/>
</dbReference>
<reference evidence="5 6" key="1">
    <citation type="submission" date="2018-07" db="EMBL/GenBank/DDBJ databases">
        <title>Genomic Encyclopedia of Type Strains, Phase IV (KMG-IV): sequencing the most valuable type-strain genomes for metagenomic binning, comparative biology and taxonomic classification.</title>
        <authorList>
            <person name="Goeker M."/>
        </authorList>
    </citation>
    <scope>NUCLEOTIDE SEQUENCE [LARGE SCALE GENOMIC DNA]</scope>
    <source>
        <strain evidence="5 6">DSM 21634</strain>
    </source>
</reference>
<dbReference type="InterPro" id="IPR027417">
    <property type="entry name" value="P-loop_NTPase"/>
</dbReference>
<dbReference type="InterPro" id="IPR021754">
    <property type="entry name" value="DUF3320"/>
</dbReference>
<sequence length="1950" mass="213323">MWLRDERFSTTVVDDITALRKRLQLQELLVFETTLAAQGQPVGFSQAIANAQRQLGEDQDDSFQLAVDVQRARMSRIKPLALGHAAPDQVSAADAPPAAVTLEDAPELPNEITQEPPATDLDPKDRLARWQRKLLDLSLRNALLNFKAGSKALLLDGAAPDLEDALAEGQTLKLLQSPELMQGRDPRSQALHEARSLEDLRRAHAAEALLRREVFIRLDAHELESRLVELYRGARNALQEGGANTLFLALGFLVWTRPDKPEVRVKAPLLLLPVTLDRRSARAGFTLQLHEDEPRFNPTLMEMLRQDFQLDLGVPAGDLPRDESGLDISGLWKRVRAAIKDIRGWEVSEDVVLSMFSFAKYLMWKDLAERTEDLRGSPVVAHLLDTPREPYARAAEVAFPDARRLDVDYTPQQVFSPLPADSSQLSAILAAARGKDFVLIGPPGTGKSQTIANLIAQCLAEGKRVLFVAEKIAALDVVYRRLREVGLGEFCLELHSSKTRKLDVLGQLKQSWESRGEVDAADWAAKASELARLREQLSSYVARLHHRHGNGLTVYQAIGAVTGGANLPDLGLTWPSPRTHDEAARTALRNLAGRLQANAAAVGPQHLAAGPLTPVYRSDWSARWQQDMVQAARTLRDAGVQCCAAARQLGQHLAIELPALQRGARTSLGVLAHALPTAAGQPWAFCALPHSAQLCADLQAAADLLARHHAHSAAMRAPWSTEQQARLAQGLDLIAQHQRVHAELGTPWPVTVCEELERGLRWIDEIAALRAGLSVPYGSGVAQLNVAALQREWDKAGKAIWPLSSLAKRKLRATLDTVIEGTGEPRIADDLAALVRIKGLRDELAQLNPGAAVDGLWAGEKTRCDHARSALLANAALQAARTRRPYTLDGLAAAAEGSCGERWVAEARRLATLQELERRIDELAPLTEPSDGLWRGHDTDAEALRAALAFEHERQSLTQRGTLHMAHAAVLEGSCGPHLQAEHQRLQARAALEARLLDQPELHAQCPGLWQALDTAPDAIAQMLRFHALLQAGLDGLNEPAPAADAMRAAIHRVLAERPHELAGPAPVGQACQRILATLTVLHAAADAFSTQAAQPDEARRHLAEFTPEELADIASRLDAAHTGLHAWCAWRSAQADARTAGLATLASALQAGDIAPAQASTAFDVNYARWWLSAAVDEDEVLKRFVSAEHERRIDDFRALDETYTALTRQWIRARLCADLPALDSPQRSGEWGVLRREITKKTRHLPLRQLLQEVPSAVLRLTPCLLMSPLSIAQYLSPDARGFDLVVFDEASQIPVWDAIGAMARGRQVVMVGDPKQLPPTNFFDRADSSEGDSEDVEGDLESILDECLGASLPTRPLAWHYRSRHESLIAFSNHRYYGGGLVTFPSPVTDDRAVSLHHVQGQYEKGGARINQPEARALVADLVTRLQSPGFRASGLTIGVVTFNTEQQRLIEDLLDAERRKNPGLEPWFSQVELEPVFVKNLESVQGDERDIMYFSITYGPDLAGVVSMNFGPLNRDGGERRLNVAVTRARHELRVFASLRGEQMDLSRTKAAGVRDLKHFLEFAERGPRALAEAHHGSQGDFDSPFEAGVAAALQRKGWQVHTQIGASAFRVDLGVVHPDHAGRYLAGVECDGATYHRSATARDRDKLREQVLRGLGWQIVRVWSTDWWVNPGGTLERVHEGLTALLEQDRQRRAEEAAALVVHQDAADSAGSDERAPESLAIDEAAAAIARAAEQAAAADTADSHDALVPADALYARAASAEPLVAQAVADAVPGRRYEAARPADSVPPDAIAPERFHDIGYDEVLQAMVACVVQQEGPVLDAVLARRIARAHGFQRTGSRIQERVERIARQRFGMTEEAGGTFYWPEGLVPGTDVDFRPAGDDEGARSVQEICEQELLPLARRVLRSGRTGHEAVIAMARTMGVSRLAASSRARLEQVLQGARG</sequence>
<dbReference type="FunFam" id="3.40.50.300:FF:002063">
    <property type="entry name" value="DNA helicase related protein"/>
    <property type="match status" value="1"/>
</dbReference>
<evidence type="ECO:0000259" key="2">
    <source>
        <dbReference type="Pfam" id="PF13086"/>
    </source>
</evidence>
<dbReference type="InterPro" id="IPR045055">
    <property type="entry name" value="DNA2/NAM7-like"/>
</dbReference>
<gene>
    <name evidence="5" type="ORF">DES41_10351</name>
</gene>
<evidence type="ECO:0000259" key="3">
    <source>
        <dbReference type="Pfam" id="PF13087"/>
    </source>
</evidence>
<dbReference type="InterPro" id="IPR025103">
    <property type="entry name" value="DUF4011"/>
</dbReference>
<dbReference type="Proteomes" id="UP000252884">
    <property type="component" value="Unassembled WGS sequence"/>
</dbReference>
<dbReference type="InterPro" id="IPR041679">
    <property type="entry name" value="DNA2/NAM7-like_C"/>
</dbReference>
<dbReference type="FunFam" id="3.40.50.300:FF:002475">
    <property type="entry name" value="DNA helicase related protein"/>
    <property type="match status" value="1"/>
</dbReference>
<dbReference type="EMBL" id="QPJK01000003">
    <property type="protein sequence ID" value="RCW72446.1"/>
    <property type="molecule type" value="Genomic_DNA"/>
</dbReference>
<dbReference type="Gene3D" id="3.40.50.300">
    <property type="entry name" value="P-loop containing nucleotide triphosphate hydrolases"/>
    <property type="match status" value="3"/>
</dbReference>